<dbReference type="PANTHER" id="PTHR44103:SF1">
    <property type="entry name" value="PROPROTEIN CONVERTASE P"/>
    <property type="match status" value="1"/>
</dbReference>
<dbReference type="InterPro" id="IPR013517">
    <property type="entry name" value="FG-GAP"/>
</dbReference>
<dbReference type="Pfam" id="PF13517">
    <property type="entry name" value="FG-GAP_3"/>
    <property type="match status" value="1"/>
</dbReference>
<dbReference type="PANTHER" id="PTHR44103">
    <property type="entry name" value="PROPROTEIN CONVERTASE P"/>
    <property type="match status" value="1"/>
</dbReference>
<proteinExistence type="predicted"/>
<protein>
    <submittedName>
        <fullName evidence="3">VCBS repeat-containing protein</fullName>
    </submittedName>
</protein>
<sequence>MARHAFVSAAVAVAASAALITAFGPVGAAVAVGTAQETVVPAAYRSSNLTASVLYTNSTAGGDGAGAQGVFHRLEGHSRAVWTRYSDGASFDTPSAVSGSTYYNSGTGSDVLAYRYADGRIDLWNAVDGTTSTVQVPSDQSVYGVFGTTVATNQNVTYADGTTGRIKRLLTPGTDGTTNEVTVGGAPEGMVIGGPVRGDADGFLFRATLDGSPRLAQVDPKTGQVTGWTSALPSGTTITVRLSPDHVVAYAGGNATTAYVYSRADLAAAPVAVTLDNPVSTGVSPTGIAIVGDWLVHQPGSRGPVTAVPIAGGDPVTLLAASNSGISVAQDGTAVVVGRTGADDWGIQHITAGADGRPAVTMVKSLPKPPYPVQGLSLDQGRLVEADESYSGGRDTYGRTVAATGTPTYGARSNYDGTDLLVGTCSATDVGCSQLFGTASGQTMWLERNAGGSGAYDLLRAAGPGQYSYRENYVPVGGRITDVSGEYVLYTTDTQQYVYTIGDSAGPKVTRTPGAAALSGDLLWTASATVPGQVSAYDLAARKTVETLTLDNGGCAPTELQANGRYLYWNCGGTTAGVYDRTAKKSVPVPADEAKLGDGYVVTHDRKAGQLVLTAVAGGSPVSRVIGELPDTGVSQRDVRWTVDESGANAAYVDDEEQIHLVPSGVPQQPLRLLSPAQNAAWVDPTPVDTTADTLTTLLLSKPAAGWQLTVRSKATGKVVDTENSGAEVRGELKIGWFGMDRTASGDVPLPNGAYEWTLSVPPADGSGANLQVTGSVRIETGSPVRHDHVGADGIGDLLTLNSSGSTLTFQQGTGKGGFAGTVSGRGWSTKTLAVPYGDLNNDRCNDVLVRTPAGALRAYKPACGAALTSSTPYTTLGASGWNQYDVLTSPGDLNKDGRPDLLARNASTGAVYLYRTTGTGKLSARVQLYGNWKTYKKVVGAGDLNGDGIGDLVAQDRANNLYRYYGTGKGTFGSRVRIATGWGASYNAVVGVGDITGDARNDLVARDTAGNLYRLTGSGKGTFAARVKIATGWQGYKGLF</sequence>
<keyword evidence="4" id="KW-1185">Reference proteome</keyword>
<evidence type="ECO:0000256" key="2">
    <source>
        <dbReference type="SAM" id="SignalP"/>
    </source>
</evidence>
<gene>
    <name evidence="3" type="ORF">ABT211_32350</name>
</gene>
<evidence type="ECO:0000313" key="4">
    <source>
        <dbReference type="Proteomes" id="UP001490365"/>
    </source>
</evidence>
<dbReference type="SUPFAM" id="SSF50960">
    <property type="entry name" value="TolB, C-terminal domain"/>
    <property type="match status" value="1"/>
</dbReference>
<dbReference type="Proteomes" id="UP001490365">
    <property type="component" value="Unassembled WGS sequence"/>
</dbReference>
<dbReference type="Gene3D" id="2.130.10.130">
    <property type="entry name" value="Integrin alpha, N-terminal"/>
    <property type="match status" value="2"/>
</dbReference>
<name>A0ABV1TPH7_9ACTN</name>
<dbReference type="SUPFAM" id="SSF69318">
    <property type="entry name" value="Integrin alpha N-terminal domain"/>
    <property type="match status" value="1"/>
</dbReference>
<reference evidence="3 4" key="1">
    <citation type="submission" date="2024-06" db="EMBL/GenBank/DDBJ databases">
        <title>The Natural Products Discovery Center: Release of the First 8490 Sequenced Strains for Exploring Actinobacteria Biosynthetic Diversity.</title>
        <authorList>
            <person name="Kalkreuter E."/>
            <person name="Kautsar S.A."/>
            <person name="Yang D."/>
            <person name="Bader C.D."/>
            <person name="Teijaro C.N."/>
            <person name="Fluegel L."/>
            <person name="Davis C.M."/>
            <person name="Simpson J.R."/>
            <person name="Lauterbach L."/>
            <person name="Steele A.D."/>
            <person name="Gui C."/>
            <person name="Meng S."/>
            <person name="Li G."/>
            <person name="Viehrig K."/>
            <person name="Ye F."/>
            <person name="Su P."/>
            <person name="Kiefer A.F."/>
            <person name="Nichols A."/>
            <person name="Cepeda A.J."/>
            <person name="Yan W."/>
            <person name="Fan B."/>
            <person name="Jiang Y."/>
            <person name="Adhikari A."/>
            <person name="Zheng C.-J."/>
            <person name="Schuster L."/>
            <person name="Cowan T.M."/>
            <person name="Smanski M.J."/>
            <person name="Chevrette M.G."/>
            <person name="De Carvalho L.P.S."/>
            <person name="Shen B."/>
        </authorList>
    </citation>
    <scope>NUCLEOTIDE SEQUENCE [LARGE SCALE GENOMIC DNA]</scope>
    <source>
        <strain evidence="3 4">NPDC001694</strain>
    </source>
</reference>
<evidence type="ECO:0000256" key="1">
    <source>
        <dbReference type="ARBA" id="ARBA00022729"/>
    </source>
</evidence>
<feature type="signal peptide" evidence="2">
    <location>
        <begin position="1"/>
        <end position="28"/>
    </location>
</feature>
<dbReference type="RefSeq" id="WP_351960293.1">
    <property type="nucleotide sequence ID" value="NZ_JBEOZM010000019.1"/>
</dbReference>
<keyword evidence="1 2" id="KW-0732">Signal</keyword>
<feature type="chain" id="PRO_5046947041" evidence="2">
    <location>
        <begin position="29"/>
        <end position="1041"/>
    </location>
</feature>
<dbReference type="InterPro" id="IPR028994">
    <property type="entry name" value="Integrin_alpha_N"/>
</dbReference>
<dbReference type="EMBL" id="JBEOZM010000019">
    <property type="protein sequence ID" value="MER6271946.1"/>
    <property type="molecule type" value="Genomic_DNA"/>
</dbReference>
<accession>A0ABV1TPH7</accession>
<evidence type="ECO:0000313" key="3">
    <source>
        <dbReference type="EMBL" id="MER6271946.1"/>
    </source>
</evidence>
<organism evidence="3 4">
    <name type="scientific">Streptomyces sp. 900105755</name>
    <dbReference type="NCBI Taxonomy" id="3154389"/>
    <lineage>
        <taxon>Bacteria</taxon>
        <taxon>Bacillati</taxon>
        <taxon>Actinomycetota</taxon>
        <taxon>Actinomycetes</taxon>
        <taxon>Kitasatosporales</taxon>
        <taxon>Streptomycetaceae</taxon>
        <taxon>Streptomyces</taxon>
    </lineage>
</organism>
<comment type="caution">
    <text evidence="3">The sequence shown here is derived from an EMBL/GenBank/DDBJ whole genome shotgun (WGS) entry which is preliminary data.</text>
</comment>